<proteinExistence type="predicted"/>
<sequence length="406" mass="46949">MQFEVFAIIFNQRMKNVNKNKRLIAIEEYLADNFGLQVDFEGDVNKCKLQIMQLIRDEENQAKYILEDIANILNERYTIGEPFFVSSISTSHTAKELFGLLEDIFPEEIREYESVDFLREDITLDEVADKVVCTIRYTDYYLSPVTQERERELSNGKFTLSFDLSNNIFMSSNCGYSKLYNKAIQYLSESTTDIIIKQYYVQNKVRYMKDKTMSDFNPLSLLVVQLIYKKFTEIGLQLQSVDSLSFNNENAPRVKNAKLGGNDLFKDPDVVERLYNGDRITKCTVSIFKLTANDKAVSTKLTIDFRGVLKFTYDDSEFINESSLRNICLDILKGITELIDDEDSIKNGDALLREKLIKTAFRSKSVFAQLVKDIKKDIIELLNTDEDETGKIESYFKEKYGIESAE</sequence>
<comment type="caution">
    <text evidence="1">The sequence shown here is derived from an EMBL/GenBank/DDBJ whole genome shotgun (WGS) entry which is preliminary data.</text>
</comment>
<protein>
    <submittedName>
        <fullName evidence="1">Uncharacterized protein</fullName>
    </submittedName>
</protein>
<organism evidence="1 2">
    <name type="scientific">Robertmurraya beringensis</name>
    <dbReference type="NCBI Taxonomy" id="641660"/>
    <lineage>
        <taxon>Bacteria</taxon>
        <taxon>Bacillati</taxon>
        <taxon>Bacillota</taxon>
        <taxon>Bacilli</taxon>
        <taxon>Bacillales</taxon>
        <taxon>Bacillaceae</taxon>
        <taxon>Robertmurraya</taxon>
    </lineage>
</organism>
<keyword evidence="2" id="KW-1185">Reference proteome</keyword>
<dbReference type="RefSeq" id="WP_377058021.1">
    <property type="nucleotide sequence ID" value="NZ_JBHLUU010000028.1"/>
</dbReference>
<evidence type="ECO:0000313" key="2">
    <source>
        <dbReference type="Proteomes" id="UP001589738"/>
    </source>
</evidence>
<dbReference type="EMBL" id="JBHLUU010000028">
    <property type="protein sequence ID" value="MFC0475594.1"/>
    <property type="molecule type" value="Genomic_DNA"/>
</dbReference>
<name>A0ABV6KQJ0_9BACI</name>
<evidence type="ECO:0000313" key="1">
    <source>
        <dbReference type="EMBL" id="MFC0475594.1"/>
    </source>
</evidence>
<reference evidence="1 2" key="1">
    <citation type="submission" date="2024-09" db="EMBL/GenBank/DDBJ databases">
        <authorList>
            <person name="Sun Q."/>
            <person name="Mori K."/>
        </authorList>
    </citation>
    <scope>NUCLEOTIDE SEQUENCE [LARGE SCALE GENOMIC DNA]</scope>
    <source>
        <strain evidence="1 2">CGMCC 1.9126</strain>
    </source>
</reference>
<dbReference type="Proteomes" id="UP001589738">
    <property type="component" value="Unassembled WGS sequence"/>
</dbReference>
<accession>A0ABV6KQJ0</accession>
<gene>
    <name evidence="1" type="ORF">ACFFHF_10070</name>
</gene>